<comment type="caution">
    <text evidence="1">The sequence shown here is derived from an EMBL/GenBank/DDBJ whole genome shotgun (WGS) entry which is preliminary data.</text>
</comment>
<dbReference type="RefSeq" id="WP_118399491.1">
    <property type="nucleotide sequence ID" value="NZ_QRPN01000003.1"/>
</dbReference>
<evidence type="ECO:0000313" key="1">
    <source>
        <dbReference type="EMBL" id="RHM21153.1"/>
    </source>
</evidence>
<dbReference type="AlphaFoldDB" id="A0A415PYI5"/>
<sequence length="284" mass="33195">MCRSNIKDDYFEYNELFKNFESKKIESVINSLRQPFADIAKNLDITTNTQWIVRTYLASKMILASSVMLTSAEYAEFKNLRIVKPYLMYYPLLSCARAVVFTNPYQEWSDDLIAMNHSKTINIIGDIVSRYDKVEGENIKSFINKSRIYREIYSYKFPANGLKEIDLNFDKIVDICALLSEIAQLQSAILESAITKHCKEKYEIDDEELSKLYSYGEEGFRFIDSEDGYRLGYIKRKVSRPYSIINTMTEGMVEDFFGAWCSQEEDSEDVYNPDENWRIIFPVP</sequence>
<gene>
    <name evidence="1" type="ORF">DWZ78_04335</name>
</gene>
<dbReference type="Proteomes" id="UP000284604">
    <property type="component" value="Unassembled WGS sequence"/>
</dbReference>
<name>A0A415PYI5_BACSE</name>
<organism evidence="1 2">
    <name type="scientific">Bacteroides stercoris</name>
    <dbReference type="NCBI Taxonomy" id="46506"/>
    <lineage>
        <taxon>Bacteria</taxon>
        <taxon>Pseudomonadati</taxon>
        <taxon>Bacteroidota</taxon>
        <taxon>Bacteroidia</taxon>
        <taxon>Bacteroidales</taxon>
        <taxon>Bacteroidaceae</taxon>
        <taxon>Bacteroides</taxon>
    </lineage>
</organism>
<accession>A0A415PYI5</accession>
<dbReference type="EMBL" id="QRPN01000003">
    <property type="protein sequence ID" value="RHM21153.1"/>
    <property type="molecule type" value="Genomic_DNA"/>
</dbReference>
<proteinExistence type="predicted"/>
<reference evidence="1 2" key="1">
    <citation type="submission" date="2018-08" db="EMBL/GenBank/DDBJ databases">
        <title>A genome reference for cultivated species of the human gut microbiota.</title>
        <authorList>
            <person name="Zou Y."/>
            <person name="Xue W."/>
            <person name="Luo G."/>
        </authorList>
    </citation>
    <scope>NUCLEOTIDE SEQUENCE [LARGE SCALE GENOMIC DNA]</scope>
    <source>
        <strain evidence="1 2">AF35-20</strain>
    </source>
</reference>
<evidence type="ECO:0000313" key="2">
    <source>
        <dbReference type="Proteomes" id="UP000284604"/>
    </source>
</evidence>
<protein>
    <submittedName>
        <fullName evidence="1">Uncharacterized protein</fullName>
    </submittedName>
</protein>